<keyword evidence="2" id="KW-1185">Reference proteome</keyword>
<reference evidence="1 2" key="1">
    <citation type="submission" date="2024-09" db="EMBL/GenBank/DDBJ databases">
        <authorList>
            <person name="Sun Q."/>
            <person name="Mori K."/>
        </authorList>
    </citation>
    <scope>NUCLEOTIDE SEQUENCE [LARGE SCALE GENOMIC DNA]</scope>
    <source>
        <strain evidence="1 2">TBRC 1432</strain>
    </source>
</reference>
<name>A0ABV6MSB7_9PSEU</name>
<sequence length="269" mass="30156">MDRAGILDEQSRAAKVLIEIIRTGIPAMEWFIATDVPRCVYGSPGLGFRDSEGYLKLTHCAERLGMQLKVTPPAPGRWISTGSTGSEANCSPVEFFRSDEENYRIEGVYRGVQVSFKGSAPEGTAKHTTVPKLKSHQARQARRARLRDPVVTAQLQAVTVLIGLLSADLPPVCWRIDPPKNREPQLNVDMDIHTYSRHEARVELTRWAEFLGTPIHYEVYRNAQVTTRVDGVSITITATLRRPLSDTRPWQALRRQLTRITGGKPTTTR</sequence>
<comment type="caution">
    <text evidence="1">The sequence shown here is derived from an EMBL/GenBank/DDBJ whole genome shotgun (WGS) entry which is preliminary data.</text>
</comment>
<evidence type="ECO:0000313" key="1">
    <source>
        <dbReference type="EMBL" id="MFC0543204.1"/>
    </source>
</evidence>
<accession>A0ABV6MSB7</accession>
<dbReference type="EMBL" id="JBHLUD010000004">
    <property type="protein sequence ID" value="MFC0543204.1"/>
    <property type="molecule type" value="Genomic_DNA"/>
</dbReference>
<organism evidence="1 2">
    <name type="scientific">Kutzneria chonburiensis</name>
    <dbReference type="NCBI Taxonomy" id="1483604"/>
    <lineage>
        <taxon>Bacteria</taxon>
        <taxon>Bacillati</taxon>
        <taxon>Actinomycetota</taxon>
        <taxon>Actinomycetes</taxon>
        <taxon>Pseudonocardiales</taxon>
        <taxon>Pseudonocardiaceae</taxon>
        <taxon>Kutzneria</taxon>
    </lineage>
</organism>
<dbReference type="RefSeq" id="WP_273941595.1">
    <property type="nucleotide sequence ID" value="NZ_CP097263.1"/>
</dbReference>
<protein>
    <submittedName>
        <fullName evidence="1">Uncharacterized protein</fullName>
    </submittedName>
</protein>
<gene>
    <name evidence="1" type="ORF">ACFFH7_17010</name>
</gene>
<dbReference type="Proteomes" id="UP001589810">
    <property type="component" value="Unassembled WGS sequence"/>
</dbReference>
<evidence type="ECO:0000313" key="2">
    <source>
        <dbReference type="Proteomes" id="UP001589810"/>
    </source>
</evidence>
<proteinExistence type="predicted"/>